<protein>
    <recommendedName>
        <fullName evidence="3">Lipoprotein</fullName>
    </recommendedName>
</protein>
<gene>
    <name evidence="1" type="ORF">MBHS_02488</name>
</gene>
<dbReference type="AlphaFoldDB" id="A0A1H6FC57"/>
<evidence type="ECO:0000313" key="2">
    <source>
        <dbReference type="Proteomes" id="UP000236724"/>
    </source>
</evidence>
<dbReference type="RefSeq" id="WP_103920382.1">
    <property type="nucleotide sequence ID" value="NZ_FMSV02000502.1"/>
</dbReference>
<dbReference type="PROSITE" id="PS51257">
    <property type="entry name" value="PROKAR_LIPOPROTEIN"/>
    <property type="match status" value="1"/>
</dbReference>
<evidence type="ECO:0000313" key="1">
    <source>
        <dbReference type="EMBL" id="SEH06624.1"/>
    </source>
</evidence>
<proteinExistence type="predicted"/>
<organism evidence="1 2">
    <name type="scientific">Candidatus Venteria ishoeyi</name>
    <dbReference type="NCBI Taxonomy" id="1899563"/>
    <lineage>
        <taxon>Bacteria</taxon>
        <taxon>Pseudomonadati</taxon>
        <taxon>Pseudomonadota</taxon>
        <taxon>Gammaproteobacteria</taxon>
        <taxon>Thiotrichales</taxon>
        <taxon>Thiotrichaceae</taxon>
        <taxon>Venteria</taxon>
    </lineage>
</organism>
<dbReference type="Proteomes" id="UP000236724">
    <property type="component" value="Unassembled WGS sequence"/>
</dbReference>
<name>A0A1H6FC57_9GAMM</name>
<accession>A0A1H6FC57</accession>
<sequence>MKILTTRLLSLTILVFWLSACVLETRDITAISYPNPDRFITARIQQHFAQPSWQLPGQLEIPGISQASSMSNQIDWLRSYFKFTYPNIPSTEWHHFGHGDLVYDDKQQVVGLSESNAFDAKHRKQAFFEPALPLEPVALADYQQRLRQLQASQQTLKGQIDVGSIQAKQGYLAASFAPNTQWLHSGLAWFFPASQRPTNRQQLIYGVLLHHLPTTQAQKAWLPLRMDALYFDWQQQLFYWMADNGKPMWLYALSHPTEQQTVLWQGDHKKHFKQVSAIGGNCGISVRTWFQKKVKLTNPNGYSHLGFGQVRYDKQKRPVALTARIAFDEEHAENLIFEPSPPLPAPKLKDYRARITLLKAKQQSLAQALDTGEISAEQEYIGSSDGTQALSHTGILRFYSPEKRRYNCQQQVVYGEFIHNWNKAKRKGPLTISAVYRDPKHNLFFWVKKNGNHKKMWIYGLASPLLAE</sequence>
<keyword evidence="2" id="KW-1185">Reference proteome</keyword>
<evidence type="ECO:0008006" key="3">
    <source>
        <dbReference type="Google" id="ProtNLM"/>
    </source>
</evidence>
<reference evidence="1 2" key="1">
    <citation type="submission" date="2016-10" db="EMBL/GenBank/DDBJ databases">
        <authorList>
            <person name="de Groot N.N."/>
        </authorList>
    </citation>
    <scope>NUCLEOTIDE SEQUENCE [LARGE SCALE GENOMIC DNA]</scope>
    <source>
        <strain evidence="1">MBHS1</strain>
    </source>
</reference>
<dbReference type="EMBL" id="FMSV02000502">
    <property type="protein sequence ID" value="SEH06624.1"/>
    <property type="molecule type" value="Genomic_DNA"/>
</dbReference>